<evidence type="ECO:0000313" key="3">
    <source>
        <dbReference type="EMBL" id="MBW6411278.1"/>
    </source>
</evidence>
<accession>A0ABS7ARJ0</accession>
<dbReference type="SUPFAM" id="SSF51905">
    <property type="entry name" value="FAD/NAD(P)-binding domain"/>
    <property type="match status" value="1"/>
</dbReference>
<proteinExistence type="predicted"/>
<sequence length="403" mass="46172">MDLEYVKGKPLFTNINKINHQFNYLTENLETDVIIIGGGVTGCICGYYLSKNNIKTTILEKGRVAHGSTSITTSLLQYELDDNISQLSNILGLENCLKAYNLGLLALKEIDDFICEYGNKCDYIKRDTLLYTATNLEEKAIKQEYSLRKENGFDVEYVDSSNNKYPFELKAGVTSKNGGIEIDPYKYTMQLLNVSIDMGLNIYENTEVKNIHYYDDYIEVETSYGYKVKGKKVIVATGYNTALFTNRNFGTKFCTFNIATKPIENLNKFYDGTLIRDNSDPYNYIRSTVDNRIIIGGEDISFEQMQNKELVKQKYDILEQRLKSIFKNIKNIEIDYKYCGCFISTNDNLGFIGNDKNKNLWYCLGYGANGILFAILGGMFLSKLYKKEVVKDLELFKVNRFDS</sequence>
<comment type="caution">
    <text evidence="3">The sequence shown here is derived from an EMBL/GenBank/DDBJ whole genome shotgun (WGS) entry which is preliminary data.</text>
</comment>
<protein>
    <submittedName>
        <fullName evidence="3">FAD-binding oxidoreductase</fullName>
    </submittedName>
</protein>
<name>A0ABS7ARJ0_9CLOT</name>
<dbReference type="Proteomes" id="UP001519921">
    <property type="component" value="Unassembled WGS sequence"/>
</dbReference>
<feature type="transmembrane region" description="Helical" evidence="1">
    <location>
        <begin position="359"/>
        <end position="381"/>
    </location>
</feature>
<dbReference type="EMBL" id="JAHXPT010000012">
    <property type="protein sequence ID" value="MBW6411278.1"/>
    <property type="molecule type" value="Genomic_DNA"/>
</dbReference>
<keyword evidence="1" id="KW-0472">Membrane</keyword>
<dbReference type="PANTHER" id="PTHR13847:SF201">
    <property type="entry name" value="PUTATIBE OXIDOREDUCTASE"/>
    <property type="match status" value="1"/>
</dbReference>
<evidence type="ECO:0000259" key="2">
    <source>
        <dbReference type="Pfam" id="PF01266"/>
    </source>
</evidence>
<feature type="domain" description="FAD dependent oxidoreductase" evidence="2">
    <location>
        <begin position="32"/>
        <end position="383"/>
    </location>
</feature>
<dbReference type="Gene3D" id="3.30.9.10">
    <property type="entry name" value="D-Amino Acid Oxidase, subunit A, domain 2"/>
    <property type="match status" value="1"/>
</dbReference>
<dbReference type="Gene3D" id="3.50.50.60">
    <property type="entry name" value="FAD/NAD(P)-binding domain"/>
    <property type="match status" value="1"/>
</dbReference>
<dbReference type="InterPro" id="IPR036188">
    <property type="entry name" value="FAD/NAD-bd_sf"/>
</dbReference>
<reference evidence="3 4" key="1">
    <citation type="submission" date="2021-07" db="EMBL/GenBank/DDBJ databases">
        <title>Clostridium weizhouense sp. nov., an anaerobic bacterium isolated from activated sludge of Petroleum wastewater.</title>
        <authorList>
            <person name="Li Q."/>
        </authorList>
    </citation>
    <scope>NUCLEOTIDE SEQUENCE [LARGE SCALE GENOMIC DNA]</scope>
    <source>
        <strain evidence="3 4">YB-6</strain>
    </source>
</reference>
<organism evidence="3 4">
    <name type="scientific">Clostridium weizhouense</name>
    <dbReference type="NCBI Taxonomy" id="2859781"/>
    <lineage>
        <taxon>Bacteria</taxon>
        <taxon>Bacillati</taxon>
        <taxon>Bacillota</taxon>
        <taxon>Clostridia</taxon>
        <taxon>Eubacteriales</taxon>
        <taxon>Clostridiaceae</taxon>
        <taxon>Clostridium</taxon>
    </lineage>
</organism>
<keyword evidence="4" id="KW-1185">Reference proteome</keyword>
<dbReference type="RefSeq" id="WP_219780740.1">
    <property type="nucleotide sequence ID" value="NZ_JAHXPT010000012.1"/>
</dbReference>
<keyword evidence="1" id="KW-1133">Transmembrane helix</keyword>
<dbReference type="Pfam" id="PF01266">
    <property type="entry name" value="DAO"/>
    <property type="match status" value="1"/>
</dbReference>
<dbReference type="InterPro" id="IPR006076">
    <property type="entry name" value="FAD-dep_OxRdtase"/>
</dbReference>
<keyword evidence="1" id="KW-0812">Transmembrane</keyword>
<evidence type="ECO:0000313" key="4">
    <source>
        <dbReference type="Proteomes" id="UP001519921"/>
    </source>
</evidence>
<evidence type="ECO:0000256" key="1">
    <source>
        <dbReference type="SAM" id="Phobius"/>
    </source>
</evidence>
<gene>
    <name evidence="3" type="ORF">KYD98_14385</name>
</gene>
<dbReference type="PANTHER" id="PTHR13847">
    <property type="entry name" value="SARCOSINE DEHYDROGENASE-RELATED"/>
    <property type="match status" value="1"/>
</dbReference>